<accession>A0A1E5KZG1</accession>
<evidence type="ECO:0000313" key="2">
    <source>
        <dbReference type="Proteomes" id="UP000095256"/>
    </source>
</evidence>
<gene>
    <name evidence="1" type="ORF">BCR26_11055</name>
</gene>
<keyword evidence="2" id="KW-1185">Reference proteome</keyword>
<proteinExistence type="predicted"/>
<dbReference type="AlphaFoldDB" id="A0A1E5KZG1"/>
<dbReference type="Gene3D" id="3.20.20.70">
    <property type="entry name" value="Aldolase class I"/>
    <property type="match status" value="1"/>
</dbReference>
<sequence length="217" mass="24576">MELELEKFSVMLLDPTLTDQMLKEELLFIKQFPIRAVFVLPYQVKRAKQLLADSQIQIGSFVDYPFGMGTVAKKAFETGQLYRDGATIVQTTFEPENMFIEKHVKQTYEALEPISFGVGRLGLVFNTREMLEAEKERLFKQMIRFSVKNVSLGMDLPIEAAIYDLGMFRSSGGGRAIIQINVKAPTLLDLELLFQAGADYIGISNPREVLPLIAKWT</sequence>
<dbReference type="RefSeq" id="WP_069697880.1">
    <property type="nucleotide sequence ID" value="NZ_JAGGMA010000020.1"/>
</dbReference>
<evidence type="ECO:0000313" key="1">
    <source>
        <dbReference type="EMBL" id="OEH83204.1"/>
    </source>
</evidence>
<dbReference type="SUPFAM" id="SSF51569">
    <property type="entry name" value="Aldolase"/>
    <property type="match status" value="1"/>
</dbReference>
<reference evidence="1 2" key="1">
    <citation type="submission" date="2016-09" db="EMBL/GenBank/DDBJ databases">
        <authorList>
            <person name="Capua I."/>
            <person name="De Benedictis P."/>
            <person name="Joannis T."/>
            <person name="Lombin L.H."/>
            <person name="Cattoli G."/>
        </authorList>
    </citation>
    <scope>NUCLEOTIDE SEQUENCE [LARGE SCALE GENOMIC DNA]</scope>
    <source>
        <strain evidence="1 2">LMG 25899</strain>
    </source>
</reference>
<dbReference type="Proteomes" id="UP000095256">
    <property type="component" value="Unassembled WGS sequence"/>
</dbReference>
<dbReference type="EMBL" id="MIEK01000011">
    <property type="protein sequence ID" value="OEH83204.1"/>
    <property type="molecule type" value="Genomic_DNA"/>
</dbReference>
<dbReference type="STRING" id="762845.BCR26_11055"/>
<dbReference type="OrthoDB" id="2186776at2"/>
<organism evidence="1 2">
    <name type="scientific">Enterococcus rivorum</name>
    <dbReference type="NCBI Taxonomy" id="762845"/>
    <lineage>
        <taxon>Bacteria</taxon>
        <taxon>Bacillati</taxon>
        <taxon>Bacillota</taxon>
        <taxon>Bacilli</taxon>
        <taxon>Lactobacillales</taxon>
        <taxon>Enterococcaceae</taxon>
        <taxon>Enterococcus</taxon>
    </lineage>
</organism>
<protein>
    <submittedName>
        <fullName evidence="1">Deoxyribose-phosphate aldolase</fullName>
    </submittedName>
</protein>
<name>A0A1E5KZG1_9ENTE</name>
<dbReference type="InterPro" id="IPR013785">
    <property type="entry name" value="Aldolase_TIM"/>
</dbReference>
<comment type="caution">
    <text evidence="1">The sequence shown here is derived from an EMBL/GenBank/DDBJ whole genome shotgun (WGS) entry which is preliminary data.</text>
</comment>